<dbReference type="InterPro" id="IPR041524">
    <property type="entry name" value="GH131_N"/>
</dbReference>
<dbReference type="PANTHER" id="PTHR34612">
    <property type="entry name" value="GH131_N DOMAIN-CONTAINING PROTEIN"/>
    <property type="match status" value="1"/>
</dbReference>
<evidence type="ECO:0000259" key="3">
    <source>
        <dbReference type="Pfam" id="PF18271"/>
    </source>
</evidence>
<proteinExistence type="predicted"/>
<feature type="compositionally biased region" description="Low complexity" evidence="1">
    <location>
        <begin position="335"/>
        <end position="356"/>
    </location>
</feature>
<name>A0A4V3HSN5_9PEZI</name>
<comment type="caution">
    <text evidence="4">The sequence shown here is derived from an EMBL/GenBank/DDBJ whole genome shotgun (WGS) entry which is preliminary data.</text>
</comment>
<accession>A0A4V3HSN5</accession>
<organism evidence="4 5">
    <name type="scientific">Colletotrichum spinosum</name>
    <dbReference type="NCBI Taxonomy" id="1347390"/>
    <lineage>
        <taxon>Eukaryota</taxon>
        <taxon>Fungi</taxon>
        <taxon>Dikarya</taxon>
        <taxon>Ascomycota</taxon>
        <taxon>Pezizomycotina</taxon>
        <taxon>Sordariomycetes</taxon>
        <taxon>Hypocreomycetidae</taxon>
        <taxon>Glomerellales</taxon>
        <taxon>Glomerellaceae</taxon>
        <taxon>Colletotrichum</taxon>
        <taxon>Colletotrichum orbiculare species complex</taxon>
    </lineage>
</organism>
<keyword evidence="5" id="KW-1185">Reference proteome</keyword>
<dbReference type="Gene3D" id="2.60.120.1160">
    <property type="match status" value="1"/>
</dbReference>
<feature type="signal peptide" evidence="2">
    <location>
        <begin position="1"/>
        <end position="20"/>
    </location>
</feature>
<keyword evidence="2" id="KW-0732">Signal</keyword>
<evidence type="ECO:0000256" key="1">
    <source>
        <dbReference type="SAM" id="MobiDB-lite"/>
    </source>
</evidence>
<feature type="chain" id="PRO_5020637989" description="Glycoside hydrolase 131 catalytic N-terminal domain-containing protein" evidence="2">
    <location>
        <begin position="21"/>
        <end position="371"/>
    </location>
</feature>
<dbReference type="Pfam" id="PF18271">
    <property type="entry name" value="GH131_N"/>
    <property type="match status" value="1"/>
</dbReference>
<feature type="compositionally biased region" description="Basic residues" evidence="1">
    <location>
        <begin position="359"/>
        <end position="371"/>
    </location>
</feature>
<feature type="region of interest" description="Disordered" evidence="1">
    <location>
        <begin position="282"/>
        <end position="371"/>
    </location>
</feature>
<dbReference type="EMBL" id="QAPG01000035">
    <property type="protein sequence ID" value="TDZ36049.1"/>
    <property type="molecule type" value="Genomic_DNA"/>
</dbReference>
<dbReference type="Proteomes" id="UP000295083">
    <property type="component" value="Unassembled WGS sequence"/>
</dbReference>
<feature type="domain" description="Glycoside hydrolase 131 catalytic N-terminal" evidence="3">
    <location>
        <begin position="22"/>
        <end position="254"/>
    </location>
</feature>
<evidence type="ECO:0000256" key="2">
    <source>
        <dbReference type="SAM" id="SignalP"/>
    </source>
</evidence>
<feature type="compositionally biased region" description="Low complexity" evidence="1">
    <location>
        <begin position="282"/>
        <end position="308"/>
    </location>
</feature>
<gene>
    <name evidence="4" type="ORF">C8035_v009026</name>
</gene>
<dbReference type="AlphaFoldDB" id="A0A4V3HSN5"/>
<sequence>MKFTAWNLASAALLATRAQCAIIWDGRFNDLTASTDLDKWSFANAVGPYQYYIHGSGKTTEYVNLGEDFKNPADTGSKQGAKISLTSTAFWNGQTMRRTELIPQTTADIAKGKRFYHFSLKRSDTNAPSLSKEHQIAFFESHFVELKSGWQSGAAGTEDPLLRWVVGGKTEWSVNWDADVWHNVAYEIDFDGKTVGFWHSTGADALKQVIAPVTASVQSNGADWHVGVLELPRDGYPDETEDFYFSGVYIEDGEITTAIGSGASDSGSAAPVYSAAPAASSAPAATSAPPAATPTAPAAVPTPSAAPVESEAPVATPVYSPDPVYSPAPVPEEPSAPAATPAASTTSAAPVASASSKPKTCRRRRRRSTKH</sequence>
<reference evidence="4 5" key="1">
    <citation type="submission" date="2018-11" db="EMBL/GenBank/DDBJ databases">
        <title>Genome sequence and assembly of Colletotrichum spinosum.</title>
        <authorList>
            <person name="Gan P."/>
            <person name="Shirasu K."/>
        </authorList>
    </citation>
    <scope>NUCLEOTIDE SEQUENCE [LARGE SCALE GENOMIC DNA]</scope>
    <source>
        <strain evidence="4 5">CBS 515.97</strain>
    </source>
</reference>
<feature type="compositionally biased region" description="Pro residues" evidence="1">
    <location>
        <begin position="324"/>
        <end position="334"/>
    </location>
</feature>
<evidence type="ECO:0000313" key="4">
    <source>
        <dbReference type="EMBL" id="TDZ36049.1"/>
    </source>
</evidence>
<dbReference type="PANTHER" id="PTHR34612:SF6">
    <property type="entry name" value="GLYCOSIDE HYDROLASE 131 CATALYTIC N-TERMINAL DOMAIN-CONTAINING PROTEIN"/>
    <property type="match status" value="1"/>
</dbReference>
<evidence type="ECO:0000313" key="5">
    <source>
        <dbReference type="Proteomes" id="UP000295083"/>
    </source>
</evidence>
<protein>
    <recommendedName>
        <fullName evidence="3">Glycoside hydrolase 131 catalytic N-terminal domain-containing protein</fullName>
    </recommendedName>
</protein>